<feature type="region of interest" description="Disordered" evidence="1">
    <location>
        <begin position="222"/>
        <end position="251"/>
    </location>
</feature>
<accession>A0A4S2MWD7</accession>
<name>A0A4S2MWD7_9PEZI</name>
<reference evidence="3 4" key="1">
    <citation type="submission" date="2019-04" db="EMBL/GenBank/DDBJ databases">
        <title>Comparative genomics and transcriptomics to analyze fruiting body development in filamentous ascomycetes.</title>
        <authorList>
            <consortium name="DOE Joint Genome Institute"/>
            <person name="Lutkenhaus R."/>
            <person name="Traeger S."/>
            <person name="Breuer J."/>
            <person name="Kuo A."/>
            <person name="Lipzen A."/>
            <person name="Pangilinan J."/>
            <person name="Dilworth D."/>
            <person name="Sandor L."/>
            <person name="Poggeler S."/>
            <person name="Barry K."/>
            <person name="Grigoriev I.V."/>
            <person name="Nowrousian M."/>
        </authorList>
    </citation>
    <scope>NUCLEOTIDE SEQUENCE [LARGE SCALE GENOMIC DNA]</scope>
    <source>
        <strain evidence="3 4">CBS 389.68</strain>
    </source>
</reference>
<dbReference type="Gene3D" id="3.30.9.10">
    <property type="entry name" value="D-Amino Acid Oxidase, subunit A, domain 2"/>
    <property type="match status" value="2"/>
</dbReference>
<dbReference type="AlphaFoldDB" id="A0A4S2MWD7"/>
<evidence type="ECO:0000259" key="2">
    <source>
        <dbReference type="Pfam" id="PF01266"/>
    </source>
</evidence>
<evidence type="ECO:0000313" key="3">
    <source>
        <dbReference type="EMBL" id="TGZ80972.1"/>
    </source>
</evidence>
<feature type="domain" description="FAD dependent oxidoreductase" evidence="2">
    <location>
        <begin position="35"/>
        <end position="440"/>
    </location>
</feature>
<dbReference type="Proteomes" id="UP000298138">
    <property type="component" value="Unassembled WGS sequence"/>
</dbReference>
<dbReference type="InterPro" id="IPR036188">
    <property type="entry name" value="FAD/NAD-bd_sf"/>
</dbReference>
<gene>
    <name evidence="3" type="ORF">EX30DRAFT_377684</name>
</gene>
<feature type="compositionally biased region" description="Low complexity" evidence="1">
    <location>
        <begin position="134"/>
        <end position="144"/>
    </location>
</feature>
<feature type="region of interest" description="Disordered" evidence="1">
    <location>
        <begin position="131"/>
        <end position="151"/>
    </location>
</feature>
<dbReference type="GO" id="GO:0005829">
    <property type="term" value="C:cytosol"/>
    <property type="evidence" value="ECO:0007669"/>
    <property type="project" value="GOC"/>
</dbReference>
<dbReference type="FunCoup" id="A0A4S2MWD7">
    <property type="interactions" value="86"/>
</dbReference>
<dbReference type="InterPro" id="IPR006076">
    <property type="entry name" value="FAD-dep_OxRdtase"/>
</dbReference>
<dbReference type="STRING" id="341454.A0A4S2MWD7"/>
<dbReference type="SUPFAM" id="SSF51971">
    <property type="entry name" value="Nucleotide-binding domain"/>
    <property type="match status" value="1"/>
</dbReference>
<evidence type="ECO:0000256" key="1">
    <source>
        <dbReference type="SAM" id="MobiDB-lite"/>
    </source>
</evidence>
<keyword evidence="4" id="KW-1185">Reference proteome</keyword>
<dbReference type="GO" id="GO:0042147">
    <property type="term" value="P:retrograde transport, endosome to Golgi"/>
    <property type="evidence" value="ECO:0007669"/>
    <property type="project" value="TreeGrafter"/>
</dbReference>
<dbReference type="PANTHER" id="PTHR13847">
    <property type="entry name" value="SARCOSINE DEHYDROGENASE-RELATED"/>
    <property type="match status" value="1"/>
</dbReference>
<dbReference type="PANTHER" id="PTHR13847:SF150">
    <property type="entry name" value="OXIDOREDUCTASE TDA3-RELATED"/>
    <property type="match status" value="1"/>
</dbReference>
<evidence type="ECO:0000313" key="4">
    <source>
        <dbReference type="Proteomes" id="UP000298138"/>
    </source>
</evidence>
<dbReference type="EMBL" id="ML220121">
    <property type="protein sequence ID" value="TGZ80972.1"/>
    <property type="molecule type" value="Genomic_DNA"/>
</dbReference>
<feature type="compositionally biased region" description="Low complexity" evidence="1">
    <location>
        <begin position="233"/>
        <end position="250"/>
    </location>
</feature>
<dbReference type="Gene3D" id="3.50.50.60">
    <property type="entry name" value="FAD/NAD(P)-binding domain"/>
    <property type="match status" value="2"/>
</dbReference>
<dbReference type="GO" id="GO:0005770">
    <property type="term" value="C:late endosome"/>
    <property type="evidence" value="ECO:0007669"/>
    <property type="project" value="TreeGrafter"/>
</dbReference>
<proteinExistence type="predicted"/>
<organism evidence="3 4">
    <name type="scientific">Ascodesmis nigricans</name>
    <dbReference type="NCBI Taxonomy" id="341454"/>
    <lineage>
        <taxon>Eukaryota</taxon>
        <taxon>Fungi</taxon>
        <taxon>Dikarya</taxon>
        <taxon>Ascomycota</taxon>
        <taxon>Pezizomycotina</taxon>
        <taxon>Pezizomycetes</taxon>
        <taxon>Pezizales</taxon>
        <taxon>Ascodesmidaceae</taxon>
        <taxon>Ascodesmis</taxon>
    </lineage>
</organism>
<sequence>MTVDTDPERKDIVIIGKAEAKVVYLTNRVCSLETGGGIIGCTTAYYLTRHPSYNPEKDTITVLEATRIAGGASGKAGGLLAVWAYPSNIVPLSFKLHSELAIEHDGAETWGYRRVSCGNLEATGRRRVDLEKISGSSSTGTGRSLGKRSDAVKRASSLYPRTGLPRDLDWILPDLVQSYEKTGGGRETAQVHPYQFTREMMRLSEEKGAKLVIGSVTDINYTDATSSSPPPGHRSGSHSPSGSSVSSLSSRGRKKVETISYIDKETGELRTINSTHTIIAAGPWTAKLFPPAPITGLRAHSVTITPASAVSAYALFTEISIPGVDGGNPVSPEIYARPNNEIYVCGEGDMDLEVPESTADVEVDEERCDNLIAQVSSISDHIRLGRVTRKQACYLPVLDIGGHGGPLIGETGIDGLLLATGHSCWGINNAPATGLLLAEMIFDGKTKSADIRNLDPRRIL</sequence>
<dbReference type="InParanoid" id="A0A4S2MWD7"/>
<dbReference type="Pfam" id="PF01266">
    <property type="entry name" value="DAO"/>
    <property type="match status" value="1"/>
</dbReference>
<protein>
    <submittedName>
        <fullName evidence="3">FAD dependent oxidoreductase</fullName>
    </submittedName>
</protein>
<dbReference type="OrthoDB" id="498204at2759"/>